<organism evidence="1">
    <name type="scientific">metagenome</name>
    <dbReference type="NCBI Taxonomy" id="256318"/>
    <lineage>
        <taxon>unclassified sequences</taxon>
        <taxon>metagenomes</taxon>
    </lineage>
</organism>
<protein>
    <recommendedName>
        <fullName evidence="2">Small CPxCG-related zinc finger protein</fullName>
    </recommendedName>
</protein>
<proteinExistence type="predicted"/>
<reference evidence="1" key="1">
    <citation type="submission" date="2015-08" db="EMBL/GenBank/DDBJ databases">
        <authorList>
            <person name="Babu N.S."/>
            <person name="Beckwith C.J."/>
            <person name="Beseler K.G."/>
            <person name="Brison A."/>
            <person name="Carone J.V."/>
            <person name="Caskin T.P."/>
            <person name="Diamond M."/>
            <person name="Durham M.E."/>
            <person name="Foxe J.M."/>
            <person name="Go M."/>
            <person name="Henderson B.A."/>
            <person name="Jones I.B."/>
            <person name="McGettigan J.A."/>
            <person name="Micheletti S.J."/>
            <person name="Nasrallah M.E."/>
            <person name="Ortiz D."/>
            <person name="Piller C.R."/>
            <person name="Privatt S.R."/>
            <person name="Schneider S.L."/>
            <person name="Sharp S."/>
            <person name="Smith T.C."/>
            <person name="Stanton J.D."/>
            <person name="Ullery H.E."/>
            <person name="Wilson R.J."/>
            <person name="Serrano M.G."/>
            <person name="Buck G."/>
            <person name="Lee V."/>
            <person name="Wang Y."/>
            <person name="Carvalho R."/>
            <person name="Voegtly L."/>
            <person name="Shi R."/>
            <person name="Duckworth R."/>
            <person name="Johnson A."/>
            <person name="Loviza R."/>
            <person name="Walstead R."/>
            <person name="Shah Z."/>
            <person name="Kiflezghi M."/>
            <person name="Wade K."/>
            <person name="Ball S.L."/>
            <person name="Bradley K.W."/>
            <person name="Asai D.J."/>
            <person name="Bowman C.A."/>
            <person name="Russell D.A."/>
            <person name="Pope W.H."/>
            <person name="Jacobs-Sera D."/>
            <person name="Hendrix R.W."/>
            <person name="Hatfull G.F."/>
        </authorList>
    </citation>
    <scope>NUCLEOTIDE SEQUENCE</scope>
</reference>
<dbReference type="EMBL" id="CZKA01000038">
    <property type="protein sequence ID" value="CUR57639.1"/>
    <property type="molecule type" value="Genomic_DNA"/>
</dbReference>
<dbReference type="AlphaFoldDB" id="A0A2P2C6K0"/>
<gene>
    <name evidence="1" type="ORF">NOCA2430012</name>
</gene>
<name>A0A2P2C6K0_9ZZZZ</name>
<evidence type="ECO:0000313" key="1">
    <source>
        <dbReference type="EMBL" id="CUR57639.1"/>
    </source>
</evidence>
<sequence>MGTYVCRDCEQPVNRAVAHVRSVNFEQVAFCPTCWAAHRASLVVPEPRLASEGVREEAY</sequence>
<evidence type="ECO:0008006" key="2">
    <source>
        <dbReference type="Google" id="ProtNLM"/>
    </source>
</evidence>
<accession>A0A2P2C6K0</accession>